<organism evidence="1 2">
    <name type="scientific">Acaulospora colombiana</name>
    <dbReference type="NCBI Taxonomy" id="27376"/>
    <lineage>
        <taxon>Eukaryota</taxon>
        <taxon>Fungi</taxon>
        <taxon>Fungi incertae sedis</taxon>
        <taxon>Mucoromycota</taxon>
        <taxon>Glomeromycotina</taxon>
        <taxon>Glomeromycetes</taxon>
        <taxon>Diversisporales</taxon>
        <taxon>Acaulosporaceae</taxon>
        <taxon>Acaulospora</taxon>
    </lineage>
</organism>
<proteinExistence type="predicted"/>
<dbReference type="Proteomes" id="UP000789525">
    <property type="component" value="Unassembled WGS sequence"/>
</dbReference>
<reference evidence="1" key="1">
    <citation type="submission" date="2021-06" db="EMBL/GenBank/DDBJ databases">
        <authorList>
            <person name="Kallberg Y."/>
            <person name="Tangrot J."/>
            <person name="Rosling A."/>
        </authorList>
    </citation>
    <scope>NUCLEOTIDE SEQUENCE</scope>
    <source>
        <strain evidence="1">CL356</strain>
    </source>
</reference>
<accession>A0ACA9PRB4</accession>
<protein>
    <submittedName>
        <fullName evidence="1">11423_t:CDS:1</fullName>
    </submittedName>
</protein>
<evidence type="ECO:0000313" key="2">
    <source>
        <dbReference type="Proteomes" id="UP000789525"/>
    </source>
</evidence>
<feature type="non-terminal residue" evidence="1">
    <location>
        <position position="1"/>
    </location>
</feature>
<comment type="caution">
    <text evidence="1">The sequence shown here is derived from an EMBL/GenBank/DDBJ whole genome shotgun (WGS) entry which is preliminary data.</text>
</comment>
<dbReference type="EMBL" id="CAJVPT010038725">
    <property type="protein sequence ID" value="CAG8720921.1"/>
    <property type="molecule type" value="Genomic_DNA"/>
</dbReference>
<name>A0ACA9PRB4_9GLOM</name>
<gene>
    <name evidence="1" type="ORF">ACOLOM_LOCUS11134</name>
</gene>
<keyword evidence="2" id="KW-1185">Reference proteome</keyword>
<sequence length="136" mass="15347">TILASFAKRLARLSLHAPPAAIIMVIPFIYNILKRHPSLMGMPSPLLTDAISSSLWEIQSHRAHYAPPVATMARIFSEPFTKPSYVQEDFLDHTYGTRKITKDPALQMTLEGPLFARSEDPDVKWEDISDPCQLWA</sequence>
<evidence type="ECO:0000313" key="1">
    <source>
        <dbReference type="EMBL" id="CAG8720921.1"/>
    </source>
</evidence>